<dbReference type="EC" id="2.3.2.27" evidence="3"/>
<dbReference type="CDD" id="cd02325">
    <property type="entry name" value="R3H"/>
    <property type="match status" value="1"/>
</dbReference>
<feature type="compositionally biased region" description="Polar residues" evidence="6">
    <location>
        <begin position="34"/>
        <end position="43"/>
    </location>
</feature>
<dbReference type="GO" id="GO:0043022">
    <property type="term" value="F:ribosome binding"/>
    <property type="evidence" value="ECO:0007669"/>
    <property type="project" value="TreeGrafter"/>
</dbReference>
<dbReference type="eggNOG" id="KOG2231">
    <property type="taxonomic scope" value="Eukaryota"/>
</dbReference>
<keyword evidence="5" id="KW-0863">Zinc-finger</keyword>
<evidence type="ECO:0000256" key="2">
    <source>
        <dbReference type="ARBA" id="ARBA00004906"/>
    </source>
</evidence>
<dbReference type="AlphaFoldDB" id="K3WZB0"/>
<dbReference type="GO" id="GO:0072344">
    <property type="term" value="P:rescue of stalled ribosome"/>
    <property type="evidence" value="ECO:0007669"/>
    <property type="project" value="InterPro"/>
</dbReference>
<dbReference type="InterPro" id="IPR001841">
    <property type="entry name" value="Znf_RING"/>
</dbReference>
<evidence type="ECO:0000313" key="9">
    <source>
        <dbReference type="EnsemblProtists" id="PYU1_T010309"/>
    </source>
</evidence>
<dbReference type="Gene3D" id="3.30.40.10">
    <property type="entry name" value="Zinc/RING finger domain, C3HC4 (zinc finger)"/>
    <property type="match status" value="1"/>
</dbReference>
<comment type="catalytic activity">
    <reaction evidence="1">
        <text>S-ubiquitinyl-[E2 ubiquitin-conjugating enzyme]-L-cysteine + [acceptor protein]-L-lysine = [E2 ubiquitin-conjugating enzyme]-L-cysteine + N(6)-ubiquitinyl-[acceptor protein]-L-lysine.</text>
        <dbReference type="EC" id="2.3.2.27"/>
    </reaction>
</comment>
<evidence type="ECO:0000256" key="3">
    <source>
        <dbReference type="ARBA" id="ARBA00012483"/>
    </source>
</evidence>
<dbReference type="GO" id="GO:0061630">
    <property type="term" value="F:ubiquitin protein ligase activity"/>
    <property type="evidence" value="ECO:0007669"/>
    <property type="project" value="UniProtKB-EC"/>
</dbReference>
<dbReference type="PROSITE" id="PS00028">
    <property type="entry name" value="ZINC_FINGER_C2H2_1"/>
    <property type="match status" value="1"/>
</dbReference>
<dbReference type="EMBL" id="GL376602">
    <property type="status" value="NOT_ANNOTATED_CDS"/>
    <property type="molecule type" value="Genomic_DNA"/>
</dbReference>
<dbReference type="CDD" id="cd16615">
    <property type="entry name" value="RING-HC_ZNF598"/>
    <property type="match status" value="1"/>
</dbReference>
<dbReference type="STRING" id="431595.K3WZB0"/>
<evidence type="ECO:0000259" key="7">
    <source>
        <dbReference type="PROSITE" id="PS50089"/>
    </source>
</evidence>
<dbReference type="GO" id="GO:0003676">
    <property type="term" value="F:nucleic acid binding"/>
    <property type="evidence" value="ECO:0007669"/>
    <property type="project" value="UniProtKB-UniRule"/>
</dbReference>
<reference evidence="10" key="2">
    <citation type="submission" date="2010-04" db="EMBL/GenBank/DDBJ databases">
        <authorList>
            <person name="Buell R."/>
            <person name="Hamilton J."/>
            <person name="Hostetler J."/>
        </authorList>
    </citation>
    <scope>NUCLEOTIDE SEQUENCE [LARGE SCALE GENOMIC DNA]</scope>
    <source>
        <strain evidence="10">DAOM:BR144</strain>
    </source>
</reference>
<evidence type="ECO:0000259" key="8">
    <source>
        <dbReference type="PROSITE" id="PS51061"/>
    </source>
</evidence>
<dbReference type="VEuPathDB" id="FungiDB:PYU1_G010289"/>
<dbReference type="HOGENOM" id="CLU_023492_0_0_1"/>
<protein>
    <recommendedName>
        <fullName evidence="3">RING-type E3 ubiquitin transferase</fullName>
        <ecNumber evidence="3">2.3.2.27</ecNumber>
    </recommendedName>
</protein>
<accession>K3WZB0</accession>
<dbReference type="Pfam" id="PF01424">
    <property type="entry name" value="R3H"/>
    <property type="match status" value="1"/>
</dbReference>
<evidence type="ECO:0000256" key="1">
    <source>
        <dbReference type="ARBA" id="ARBA00000900"/>
    </source>
</evidence>
<dbReference type="PANTHER" id="PTHR22938:SF0">
    <property type="entry name" value="E3 UBIQUITIN-PROTEIN LIGASE ZNF598"/>
    <property type="match status" value="1"/>
</dbReference>
<feature type="compositionally biased region" description="Acidic residues" evidence="6">
    <location>
        <begin position="667"/>
        <end position="682"/>
    </location>
</feature>
<dbReference type="SMART" id="SM00355">
    <property type="entry name" value="ZnF_C2H2"/>
    <property type="match status" value="3"/>
</dbReference>
<keyword evidence="5" id="KW-0862">Zinc</keyword>
<keyword evidence="5" id="KW-0479">Metal-binding</keyword>
<keyword evidence="10" id="KW-1185">Reference proteome</keyword>
<dbReference type="PANTHER" id="PTHR22938">
    <property type="entry name" value="ZINC FINGER PROTEIN 598"/>
    <property type="match status" value="1"/>
</dbReference>
<reference evidence="9" key="3">
    <citation type="submission" date="2015-02" db="UniProtKB">
        <authorList>
            <consortium name="EnsemblProtists"/>
        </authorList>
    </citation>
    <scope>IDENTIFICATION</scope>
    <source>
        <strain evidence="9">DAOM BR144</strain>
    </source>
</reference>
<comment type="similarity">
    <text evidence="4">Belongs to the ZNF598/HEL2 family.</text>
</comment>
<dbReference type="PROSITE" id="PS50089">
    <property type="entry name" value="ZF_RING_2"/>
    <property type="match status" value="1"/>
</dbReference>
<feature type="region of interest" description="Disordered" evidence="6">
    <location>
        <begin position="1"/>
        <end position="140"/>
    </location>
</feature>
<dbReference type="InterPro" id="IPR044288">
    <property type="entry name" value="ZNF598/HEL2"/>
</dbReference>
<reference evidence="10" key="1">
    <citation type="journal article" date="2010" name="Genome Biol.">
        <title>Genome sequence of the necrotrophic plant pathogen Pythium ultimum reveals original pathogenicity mechanisms and effector repertoire.</title>
        <authorList>
            <person name="Levesque C.A."/>
            <person name="Brouwer H."/>
            <person name="Cano L."/>
            <person name="Hamilton J.P."/>
            <person name="Holt C."/>
            <person name="Huitema E."/>
            <person name="Raffaele S."/>
            <person name="Robideau G.P."/>
            <person name="Thines M."/>
            <person name="Win J."/>
            <person name="Zerillo M.M."/>
            <person name="Beakes G.W."/>
            <person name="Boore J.L."/>
            <person name="Busam D."/>
            <person name="Dumas B."/>
            <person name="Ferriera S."/>
            <person name="Fuerstenberg S.I."/>
            <person name="Gachon C.M."/>
            <person name="Gaulin E."/>
            <person name="Govers F."/>
            <person name="Grenville-Briggs L."/>
            <person name="Horner N."/>
            <person name="Hostetler J."/>
            <person name="Jiang R.H."/>
            <person name="Johnson J."/>
            <person name="Krajaejun T."/>
            <person name="Lin H."/>
            <person name="Meijer H.J."/>
            <person name="Moore B."/>
            <person name="Morris P."/>
            <person name="Phuntmart V."/>
            <person name="Puiu D."/>
            <person name="Shetty J."/>
            <person name="Stajich J.E."/>
            <person name="Tripathy S."/>
            <person name="Wawra S."/>
            <person name="van West P."/>
            <person name="Whitty B.R."/>
            <person name="Coutinho P.M."/>
            <person name="Henrissat B."/>
            <person name="Martin F."/>
            <person name="Thomas P.D."/>
            <person name="Tyler B.M."/>
            <person name="De Vries R.P."/>
            <person name="Kamoun S."/>
            <person name="Yandell M."/>
            <person name="Tisserat N."/>
            <person name="Buell C.R."/>
        </authorList>
    </citation>
    <scope>NUCLEOTIDE SEQUENCE</scope>
    <source>
        <strain evidence="10">DAOM:BR144</strain>
    </source>
</reference>
<sequence length="725" mass="80052">MMSVVNGSSASSSSSHVGSQPTTTTNHISNTNSMPPQNGSAAASENKPKARSRRPKKSSSTRDADAASSKVNTNGATSLSADAPAFQPSHSNGNSAGSTTQPPSQKKKPARKTSKANANGKGGAQPRKSDEEAASVSAAGEEQSDEVEQCLLCADPIKFYAVGECNHTGICSKCFMRMRIIMNDKACPMCKTVLDRVIVSKEERTFDSFQLWGDALGADSFLDEPSEMIFFECRAHYDAMRALREFKCRIKKCREVKHSLNQLKDHLRRDHGAEFCELCLKHQHFFVQEQQIFTKASIKAHNVGRNRSTGPKQQVGKEFHPMCQFCKKRFYGDAELYEHLERDHFKCHICKVEHEYFRNYLSNRYVVFPNDIEYHAHMSSIHGVQNRLLFNFQVARGGENPIGGRAEPVYADDAPEYWNYGAVEPAMTTAQTQLETAFPALPTPSAPAPAPIVPLVVARNPPVTSRPAVSGPAAAAPPRGQIARNQRLAQALGLARPSLANGSTAAFEEEMKTPNYPDHLVEWGKQNTGYLTVVERRLERIVNDAKCHSVSLRFMPPEERALMHELASFYGVPSESFGEDPYRRISFFKKDSARVPHVTLSSFIRGRDQKMSASRLSFLPLRRPDAPGKPGAAPTAAPAPVAPPRPVVRGWEKIEPRRAPVVRDAWSDDEGEGDNSKEDEDQSSSGDDNKAEEETKAQAGSNNVEQNGVRGLEEQFVLTYIEDES</sequence>
<dbReference type="PROSITE" id="PS51061">
    <property type="entry name" value="R3H"/>
    <property type="match status" value="1"/>
</dbReference>
<feature type="compositionally biased region" description="Low complexity" evidence="6">
    <location>
        <begin position="1"/>
        <end position="33"/>
    </location>
</feature>
<proteinExistence type="inferred from homology"/>
<dbReference type="Proteomes" id="UP000019132">
    <property type="component" value="Unassembled WGS sequence"/>
</dbReference>
<dbReference type="InterPro" id="IPR013087">
    <property type="entry name" value="Znf_C2H2_type"/>
</dbReference>
<feature type="compositionally biased region" description="Low complexity" evidence="6">
    <location>
        <begin position="628"/>
        <end position="639"/>
    </location>
</feature>
<dbReference type="GO" id="GO:0016567">
    <property type="term" value="P:protein ubiquitination"/>
    <property type="evidence" value="ECO:0007669"/>
    <property type="project" value="TreeGrafter"/>
</dbReference>
<feature type="domain" description="RING-type" evidence="7">
    <location>
        <begin position="150"/>
        <end position="191"/>
    </location>
</feature>
<feature type="compositionally biased region" description="Polar residues" evidence="6">
    <location>
        <begin position="71"/>
        <end position="80"/>
    </location>
</feature>
<dbReference type="InterPro" id="IPR041888">
    <property type="entry name" value="RING-HC_ZNF598/HEL2"/>
</dbReference>
<organism evidence="9 10">
    <name type="scientific">Globisporangium ultimum (strain ATCC 200006 / CBS 805.95 / DAOM BR144)</name>
    <name type="common">Pythium ultimum</name>
    <dbReference type="NCBI Taxonomy" id="431595"/>
    <lineage>
        <taxon>Eukaryota</taxon>
        <taxon>Sar</taxon>
        <taxon>Stramenopiles</taxon>
        <taxon>Oomycota</taxon>
        <taxon>Peronosporomycetes</taxon>
        <taxon>Pythiales</taxon>
        <taxon>Pythiaceae</taxon>
        <taxon>Globisporangium</taxon>
    </lineage>
</organism>
<comment type="pathway">
    <text evidence="2">Protein modification; protein ubiquitination.</text>
</comment>
<dbReference type="GO" id="GO:0008270">
    <property type="term" value="F:zinc ion binding"/>
    <property type="evidence" value="ECO:0007669"/>
    <property type="project" value="UniProtKB-KW"/>
</dbReference>
<evidence type="ECO:0000256" key="6">
    <source>
        <dbReference type="SAM" id="MobiDB-lite"/>
    </source>
</evidence>
<feature type="compositionally biased region" description="Basic and acidic residues" evidence="6">
    <location>
        <begin position="687"/>
        <end position="696"/>
    </location>
</feature>
<dbReference type="SUPFAM" id="SSF57850">
    <property type="entry name" value="RING/U-box"/>
    <property type="match status" value="1"/>
</dbReference>
<dbReference type="Gene3D" id="3.30.1370.50">
    <property type="entry name" value="R3H-like domain"/>
    <property type="match status" value="1"/>
</dbReference>
<dbReference type="InterPro" id="IPR013083">
    <property type="entry name" value="Znf_RING/FYVE/PHD"/>
</dbReference>
<dbReference type="Pfam" id="PF25447">
    <property type="entry name" value="RING_ZNF598"/>
    <property type="match status" value="1"/>
</dbReference>
<dbReference type="SMART" id="SM00393">
    <property type="entry name" value="R3H"/>
    <property type="match status" value="1"/>
</dbReference>
<dbReference type="EnsemblProtists" id="PYU1_T010309">
    <property type="protein sequence ID" value="PYU1_T010309"/>
    <property type="gene ID" value="PYU1_G010289"/>
</dbReference>
<evidence type="ECO:0000256" key="4">
    <source>
        <dbReference type="ARBA" id="ARBA00035113"/>
    </source>
</evidence>
<dbReference type="InterPro" id="IPR001374">
    <property type="entry name" value="R3H_dom"/>
</dbReference>
<dbReference type="SUPFAM" id="SSF82708">
    <property type="entry name" value="R3H domain"/>
    <property type="match status" value="1"/>
</dbReference>
<feature type="compositionally biased region" description="Polar residues" evidence="6">
    <location>
        <begin position="88"/>
        <end position="104"/>
    </location>
</feature>
<name>K3WZB0_GLOUD</name>
<dbReference type="InParanoid" id="K3WZB0"/>
<dbReference type="OMA" id="LCADPIK"/>
<feature type="compositionally biased region" description="Basic residues" evidence="6">
    <location>
        <begin position="49"/>
        <end position="59"/>
    </location>
</feature>
<feature type="region of interest" description="Disordered" evidence="6">
    <location>
        <begin position="620"/>
        <end position="725"/>
    </location>
</feature>
<dbReference type="InterPro" id="IPR036867">
    <property type="entry name" value="R3H_dom_sf"/>
</dbReference>
<feature type="compositionally biased region" description="Basic residues" evidence="6">
    <location>
        <begin position="105"/>
        <end position="114"/>
    </location>
</feature>
<evidence type="ECO:0000313" key="10">
    <source>
        <dbReference type="Proteomes" id="UP000019132"/>
    </source>
</evidence>
<evidence type="ECO:0000256" key="5">
    <source>
        <dbReference type="PROSITE-ProRule" id="PRU00175"/>
    </source>
</evidence>
<feature type="domain" description="R3H" evidence="8">
    <location>
        <begin position="528"/>
        <end position="591"/>
    </location>
</feature>